<feature type="domain" description="Cadherin" evidence="20">
    <location>
        <begin position="2112"/>
        <end position="2217"/>
    </location>
</feature>
<feature type="region of interest" description="Disordered" evidence="17">
    <location>
        <begin position="3211"/>
        <end position="3235"/>
    </location>
</feature>
<sequence>MIPPRLYLLLLLACSPCSSSLGTLELHIDEEQPAGTIIGDISAGLPPGSRGHMFFISAQEGSGVNSDLDIDENTGIIKTARVLDREQRNLYSFIAVTPEGLTVEVDIHVDDINDHSPTFSKEHTEISIPEHTPLNTRYPLDPAIDFDSGVLGTQGYLIRSGDPMQVFRLETRRLSSGILSLELVVSLDLDRENRSSYSLTLEAYDGGSPSRSSQIRLDISILDINDHAPVFNQSRYQAIISESLPPGSSVIQVFATDADENQNGEISYEINRRQSDPEGFFSIHPHSGLIQLSKPLDYETRKAHELVVQARDGAGEPEVGTAFVSIQVRDSNDNQPSMTIIFLSEDGAPQVSEGATPGQYVARISVSDPDYGEHPDVDVTLEGGEGKFALTTKDSIIYLICVDKLLDREEKDSYRLRVLATDSGTPPLRAESSFVLEVTDINDNPPVFDRQEYSHTVPEAIHPGSFLLQVTARDKDHGTNGDIKYSLLPTPWFHIHPDTGVITTAAPLDYEKEAQPSMIVVATDGGEPALTSTAVVRVQLLDVNDNEPVFTSPVYNATLSEGTARESCFLKVTASDADSGNFGVVSYSLSPASPHQFRIHSESGDICISEALDRDDGDRFFLLHVTASDGGGLSASCLVRISLEDVNDNRPVFYPVDYGASVSVTSLPGTPILTVTARDKDEGIHGTLNYHIVSGNSPPLFRLDANTGTIFVALSLSARVGSILHLEVGSQDGGGVKAEINARVNISILPSSAPIPTFLQPRYEITVPEDTPPGTSVGSVSAKNPRGVSGMVSYLLSSGDPLGLLNLDSHTGVLTIGKSLDREQDAMLFLDVQAYTGSPPAYTQTQITLRITDVNDNPPTFPSPSHTLRIQGSTPTGSIIFTAQATDPDSGANGQIHYELDSLGPFSIDSSGQLRITAPLSQVRYELRVMALDDGSPQLSSVLEITVLVMERESEPACGASDYRVEVREGSPPLSRLLQVRALPTAGGENPVTYRLRPDADSVGFGVELETGWLYVRGALDRESREAYLLAVLASAGSGTRTATCTVRVRVTDENDNAPRLSEERYFLSIRENRAVGESVGKVSATDRDAGQNGRITYRLSAQETDFQIHPHTGELTARKSLDRELQATYQLLVIAQDGGAPPRSVTGTIHITVLDENDNPPMFVYPNAGREISLQIMEGKAAGVFVASLHAKDPDEGENGTVTYLLIGPWADRFTLHPNTGELRTASALQHSERSLYSMTVRASDLGTPPQSSETTIRIQILPTTRYTLKPNPSALVLSPMEGLPPGSLLGSVAPRSLYGSAMYTLLDDLHGVFMVDGRTGNIFVVKELDFELQARYSFRVSVEESRELSGVYIPPRLIQVEVEVQDRNDHAPTFLEDPVTIVVHEDAQVGSSVYTFQATDKDGPGPNSQVQYSLLHQEPETAVNTFWLNKETGVLSVSRPLDREEIPSYLLVVEASDCPLNTSQHRTTSVTARIFLSDHNDHTPLFITPSVLWIHEDTSVGSTVLYLVAQDLDLGDNGRIGYQMISGNEEGRFQIHPSTGALSVVRALDREETAGYNLTVIASDHGSPMLSSTQTLSVSLLDVNDETPIFEKSQYDGRVQENQPAGVTVLKFQAIDRDLGPSGHVTYSGVTGNEFSLDPETGILTTKRSLDRESKELYRLTVFARDGGSPPRMSEVNVMVHVGDENDNAPSFDRESISLEVPENQDPLTLCRLSAWDPDKKKNGQLQYVLIDGDSAGDFSLDSSSGTLSTARPLDRESVSSHQLVVLAHDGGIPSLSATTTVVITVTDLNDNAPTFSAPAFNAEVPEDAPVGNFVLQLTALDPDDGPNGQTTFHLSNGTHGAFHIDPLTGRITTATQLDRERRATYTFLAWVFDSDPSGPKRAEATVTVTVRDVNDNPPAFLRSPFYVNLSRNTPTKRPLTAMRAEDKDAGANASILYRLTHTSAKGAFSVDPYTGEVRLLEPLESLNPKERTIFVLASDLGEPPLSSTGVLLIHLREEASQGPRFPRDNTDISLTENSPQGSVVATVKALHTGGSSGKITYSFLSGNENGAYSIHPNTGQITVQQPLLLDYEWNPRQRLVIQAETPQHYSFTVLTVILQDVNDNTPRFQLPHYTAHIWEAQADGSHIIQVVAEDPDQGLNGQVTYALDPSGLMKDLFRIDPQTGTITTAAILDREIWSQTRLVVTATDRGSPPLTGSATLTVVVKDVNDNRPTIPLQWELSIREDAHIGSEIAQVTGNDVDSGPVLRYTLSVDGSPAGIFTILQYSGHIWVTEKLDHEERSSFLLSVQTSDGKHQTRADLRLTIEDVNDNSPEFTHSLYKVTVMEHTPSWTPLITITATDKDSGDNGRVTYRVLSADSHAFYMQPENGTLFNTLVMELDPAWPLMNVVVEACDHGFPSLCSIITVQILVMDVNDHSPSFPQLQYTASVPEDLPVGSTILILEATDGDLSLENSGLDYTILSGNTGNVFQIQSGMRLWNGYFQHIGSIILTDLLDFEAISFYNLTVGATDRGVPQMSHSVPVLITILDVNDNPPVFPRPEYSVLLSEAAPVGSEVLRLLAQDTDSGNNGMVYYRITSGDESHLFQINGATGAIKLAQQLDRERQSLHALVVLAFDGSANFALVTVTVEVRDINDNKPYFPVQILTTSIRENQPANTLLTVIHAIDLDTGMFGHLHYNMLDLPVTEPGHLTGKDVFLVNRTSGELLSRQSFDYERSKAFNMVVRATDAGNFSATVTVQVLVTGEDEYDPVFLAQYFNFEVTEGAIKGQVIGRVQATDEDEGADGLVLYSFSKPSPYFGINETTGHVYLKVDSQRHRSGRSKRETREIIMDVHAHSPLPSSRVAVAQLTVDITHTSFGLAPDLNLLLVVSVASSLAVVVVLAVVAIVLVVCRSRSIQKKRQETDAQLDTLQASTMQRMGHDKSTLSSSDRIYHQTLPGYSMESSTGEGSYTRGGSLDPSHSSGRGSAEAAEDDEIRMINEYPRVASITSSMQEHISARGPDSGIQQDADQLSDISCDPSMDTGQWFKSKKGSAQSQMYRDDSGGGGAFIGVGCGLNMPHNKDYSFPEDGKPSVEGSLTAIVASDEELRGSYNWDYLLNWCPQFQPLASVFMEIARLKDESALRRPFQPKPKAMPQPRIDPPPLITSVAHPGAKTVPPKPAVARSFPNFSSLRRSPITHEAFLSSSAIPPSFSPSLSPLAARSPVVSPFGISQGPSASVLSTEHNLEPVSDGELRI</sequence>
<evidence type="ECO:0000256" key="2">
    <source>
        <dbReference type="ARBA" id="ARBA00022475"/>
    </source>
</evidence>
<dbReference type="SMART" id="SM00112">
    <property type="entry name" value="CA"/>
    <property type="match status" value="27"/>
</dbReference>
<feature type="domain" description="Cadherin" evidence="20">
    <location>
        <begin position="120"/>
        <end position="231"/>
    </location>
</feature>
<dbReference type="FunFam" id="2.60.40.60:FF:000020">
    <property type="entry name" value="Dachsous cadherin-related 1b"/>
    <property type="match status" value="9"/>
</dbReference>
<dbReference type="FunFam" id="2.60.40.60:FF:000102">
    <property type="entry name" value="Dachsous cadherin-related 1b"/>
    <property type="match status" value="1"/>
</dbReference>
<evidence type="ECO:0000256" key="19">
    <source>
        <dbReference type="SAM" id="SignalP"/>
    </source>
</evidence>
<dbReference type="FunFam" id="2.60.40.60:FF:000226">
    <property type="entry name" value="Dachsous, isoform B"/>
    <property type="match status" value="1"/>
</dbReference>
<dbReference type="FunFam" id="2.60.40.60:FF:000140">
    <property type="entry name" value="Dachsous cadherin-related 1"/>
    <property type="match status" value="1"/>
</dbReference>
<keyword evidence="5 19" id="KW-0732">Signal</keyword>
<feature type="transmembrane region" description="Helical" evidence="18">
    <location>
        <begin position="2865"/>
        <end position="2891"/>
    </location>
</feature>
<feature type="domain" description="Cadherin" evidence="20">
    <location>
        <begin position="1695"/>
        <end position="1798"/>
    </location>
</feature>
<evidence type="ECO:0000256" key="12">
    <source>
        <dbReference type="ARBA" id="ARBA00023180"/>
    </source>
</evidence>
<feature type="domain" description="Cadherin" evidence="20">
    <location>
        <begin position="2539"/>
        <end position="2641"/>
    </location>
</feature>
<dbReference type="CDD" id="cd11304">
    <property type="entry name" value="Cadherin_repeat"/>
    <property type="match status" value="27"/>
</dbReference>
<comment type="subcellular location">
    <subcellularLocation>
        <location evidence="1">Cell membrane</location>
        <topology evidence="1">Single-pass type I membrane protein</topology>
    </subcellularLocation>
</comment>
<feature type="domain" description="Cadherin" evidence="20">
    <location>
        <begin position="2217"/>
        <end position="2317"/>
    </location>
</feature>
<feature type="domain" description="Cadherin" evidence="20">
    <location>
        <begin position="232"/>
        <end position="338"/>
    </location>
</feature>
<feature type="domain" description="Cadherin" evidence="20">
    <location>
        <begin position="2423"/>
        <end position="2538"/>
    </location>
</feature>
<feature type="signal peptide" evidence="19">
    <location>
        <begin position="1"/>
        <end position="20"/>
    </location>
</feature>
<feature type="domain" description="Cadherin" evidence="20">
    <location>
        <begin position="1377"/>
        <end position="1488"/>
    </location>
</feature>
<dbReference type="Pfam" id="PF00028">
    <property type="entry name" value="Cadherin"/>
    <property type="match status" value="24"/>
</dbReference>
<protein>
    <recommendedName>
        <fullName evidence="14">Protocadherin-16</fullName>
    </recommendedName>
    <alternativeName>
        <fullName evidence="15">Protein dachsous homolog 1</fullName>
    </alternativeName>
</protein>
<evidence type="ECO:0000256" key="18">
    <source>
        <dbReference type="SAM" id="Phobius"/>
    </source>
</evidence>
<dbReference type="GO" id="GO:0007156">
    <property type="term" value="P:homophilic cell adhesion via plasma membrane adhesion molecules"/>
    <property type="evidence" value="ECO:0007669"/>
    <property type="project" value="InterPro"/>
</dbReference>
<comment type="subunit">
    <text evidence="13">Heterophilic interaction with FAT4; this interaction affects their respective protein levels.</text>
</comment>
<evidence type="ECO:0000259" key="20">
    <source>
        <dbReference type="PROSITE" id="PS50268"/>
    </source>
</evidence>
<feature type="domain" description="Cadherin" evidence="20">
    <location>
        <begin position="1305"/>
        <end position="1376"/>
    </location>
</feature>
<feature type="domain" description="Cadherin" evidence="20">
    <location>
        <begin position="2318"/>
        <end position="2422"/>
    </location>
</feature>
<dbReference type="FunFam" id="2.60.40.60:FF:000035">
    <property type="entry name" value="Protocadherin Fat 3"/>
    <property type="match status" value="1"/>
</dbReference>
<evidence type="ECO:0000256" key="1">
    <source>
        <dbReference type="ARBA" id="ARBA00004251"/>
    </source>
</evidence>
<feature type="domain" description="Cadherin" evidence="20">
    <location>
        <begin position="2642"/>
        <end position="2752"/>
    </location>
</feature>
<evidence type="ECO:0000256" key="6">
    <source>
        <dbReference type="ARBA" id="ARBA00022737"/>
    </source>
</evidence>
<dbReference type="InterPro" id="IPR002126">
    <property type="entry name" value="Cadherin-like_dom"/>
</dbReference>
<evidence type="ECO:0000256" key="16">
    <source>
        <dbReference type="PROSITE-ProRule" id="PRU00043"/>
    </source>
</evidence>
<dbReference type="Proteomes" id="UP001295444">
    <property type="component" value="Chromosome 01"/>
</dbReference>
<dbReference type="FunFam" id="2.60.40.60:FF:000153">
    <property type="entry name" value="Dachsous cadherin-related 2"/>
    <property type="match status" value="1"/>
</dbReference>
<feature type="domain" description="Cadherin" evidence="20">
    <location>
        <begin position="1062"/>
        <end position="1164"/>
    </location>
</feature>
<keyword evidence="22" id="KW-1185">Reference proteome</keyword>
<evidence type="ECO:0000256" key="7">
    <source>
        <dbReference type="ARBA" id="ARBA00022837"/>
    </source>
</evidence>
<feature type="domain" description="Cadherin" evidence="20">
    <location>
        <begin position="551"/>
        <end position="653"/>
    </location>
</feature>
<dbReference type="EMBL" id="OW240912">
    <property type="protein sequence ID" value="CAH2226238.1"/>
    <property type="molecule type" value="Genomic_DNA"/>
</dbReference>
<evidence type="ECO:0000256" key="8">
    <source>
        <dbReference type="ARBA" id="ARBA00022889"/>
    </source>
</evidence>
<evidence type="ECO:0000256" key="15">
    <source>
        <dbReference type="ARBA" id="ARBA00079083"/>
    </source>
</evidence>
<dbReference type="SUPFAM" id="SSF49313">
    <property type="entry name" value="Cadherin-like"/>
    <property type="match status" value="27"/>
</dbReference>
<proteinExistence type="predicted"/>
<keyword evidence="9 18" id="KW-1133">Transmembrane helix</keyword>
<dbReference type="GO" id="GO:0005509">
    <property type="term" value="F:calcium ion binding"/>
    <property type="evidence" value="ECO:0007669"/>
    <property type="project" value="UniProtKB-UniRule"/>
</dbReference>
<evidence type="ECO:0000313" key="21">
    <source>
        <dbReference type="EMBL" id="CAH2226238.1"/>
    </source>
</evidence>
<organism evidence="21 22">
    <name type="scientific">Pelobates cultripes</name>
    <name type="common">Western spadefoot toad</name>
    <dbReference type="NCBI Taxonomy" id="61616"/>
    <lineage>
        <taxon>Eukaryota</taxon>
        <taxon>Metazoa</taxon>
        <taxon>Chordata</taxon>
        <taxon>Craniata</taxon>
        <taxon>Vertebrata</taxon>
        <taxon>Euteleostomi</taxon>
        <taxon>Amphibia</taxon>
        <taxon>Batrachia</taxon>
        <taxon>Anura</taxon>
        <taxon>Pelobatoidea</taxon>
        <taxon>Pelobatidae</taxon>
        <taxon>Pelobates</taxon>
    </lineage>
</organism>
<feature type="domain" description="Cadherin" evidence="20">
    <location>
        <begin position="1496"/>
        <end position="1592"/>
    </location>
</feature>
<feature type="domain" description="Cadherin" evidence="20">
    <location>
        <begin position="1904"/>
        <end position="2008"/>
    </location>
</feature>
<keyword evidence="8" id="KW-0130">Cell adhesion</keyword>
<feature type="region of interest" description="Disordered" evidence="17">
    <location>
        <begin position="2936"/>
        <end position="2974"/>
    </location>
</feature>
<feature type="domain" description="Cadherin" evidence="20">
    <location>
        <begin position="654"/>
        <end position="758"/>
    </location>
</feature>
<dbReference type="FunFam" id="2.60.40.60:FF:000116">
    <property type="entry name" value="Dachsous cadherin-related 2"/>
    <property type="match status" value="1"/>
</dbReference>
<feature type="domain" description="Cadherin" evidence="20">
    <location>
        <begin position="449"/>
        <end position="550"/>
    </location>
</feature>
<dbReference type="InterPro" id="IPR020894">
    <property type="entry name" value="Cadherin_CS"/>
</dbReference>
<evidence type="ECO:0000256" key="9">
    <source>
        <dbReference type="ARBA" id="ARBA00022989"/>
    </source>
</evidence>
<dbReference type="InterPro" id="IPR015919">
    <property type="entry name" value="Cadherin-like_sf"/>
</dbReference>
<evidence type="ECO:0000256" key="4">
    <source>
        <dbReference type="ARBA" id="ARBA00022692"/>
    </source>
</evidence>
<dbReference type="GO" id="GO:0005886">
    <property type="term" value="C:plasma membrane"/>
    <property type="evidence" value="ECO:0007669"/>
    <property type="project" value="UniProtKB-SubCell"/>
</dbReference>
<keyword evidence="6" id="KW-0677">Repeat</keyword>
<evidence type="ECO:0000313" key="22">
    <source>
        <dbReference type="Proteomes" id="UP001295444"/>
    </source>
</evidence>
<dbReference type="FunFam" id="2.60.40.60:FF:000081">
    <property type="entry name" value="protocadherin Fat 4"/>
    <property type="match status" value="1"/>
</dbReference>
<name>A0AAD1R9G7_PELCU</name>
<feature type="domain" description="Cadherin" evidence="20">
    <location>
        <begin position="759"/>
        <end position="861"/>
    </location>
</feature>
<dbReference type="GO" id="GO:0003007">
    <property type="term" value="P:heart morphogenesis"/>
    <property type="evidence" value="ECO:0007669"/>
    <property type="project" value="UniProtKB-ARBA"/>
</dbReference>
<evidence type="ECO:0000256" key="10">
    <source>
        <dbReference type="ARBA" id="ARBA00023136"/>
    </source>
</evidence>
<dbReference type="FunFam" id="2.60.40.60:FF:000007">
    <property type="entry name" value="Protocadherin alpha 2"/>
    <property type="match status" value="1"/>
</dbReference>
<dbReference type="PRINTS" id="PR00205">
    <property type="entry name" value="CADHERIN"/>
</dbReference>
<feature type="domain" description="Cadherin" evidence="20">
    <location>
        <begin position="2753"/>
        <end position="2863"/>
    </location>
</feature>
<keyword evidence="12" id="KW-0325">Glycoprotein</keyword>
<feature type="domain" description="Cadherin" evidence="20">
    <location>
        <begin position="1799"/>
        <end position="1903"/>
    </location>
</feature>
<evidence type="ECO:0000256" key="3">
    <source>
        <dbReference type="ARBA" id="ARBA00022536"/>
    </source>
</evidence>
<feature type="domain" description="Cadherin" evidence="20">
    <location>
        <begin position="959"/>
        <end position="1061"/>
    </location>
</feature>
<dbReference type="PANTHER" id="PTHR24028:SF345">
    <property type="entry name" value="PROTOCADHERIN-16-LIKE"/>
    <property type="match status" value="1"/>
</dbReference>
<evidence type="ECO:0000256" key="13">
    <source>
        <dbReference type="ARBA" id="ARBA00062150"/>
    </source>
</evidence>
<feature type="domain" description="Cadherin" evidence="20">
    <location>
        <begin position="1169"/>
        <end position="1276"/>
    </location>
</feature>
<feature type="chain" id="PRO_5041972047" description="Protocadherin-16" evidence="19">
    <location>
        <begin position="21"/>
        <end position="3235"/>
    </location>
</feature>
<evidence type="ECO:0000256" key="11">
    <source>
        <dbReference type="ARBA" id="ARBA00023157"/>
    </source>
</evidence>
<feature type="domain" description="Cadherin" evidence="20">
    <location>
        <begin position="1593"/>
        <end position="1694"/>
    </location>
</feature>
<keyword evidence="7 16" id="KW-0106">Calcium</keyword>
<feature type="domain" description="Cadherin" evidence="20">
    <location>
        <begin position="2009"/>
        <end position="2111"/>
    </location>
</feature>
<reference evidence="21" key="1">
    <citation type="submission" date="2022-03" db="EMBL/GenBank/DDBJ databases">
        <authorList>
            <person name="Alioto T."/>
            <person name="Alioto T."/>
            <person name="Gomez Garrido J."/>
        </authorList>
    </citation>
    <scope>NUCLEOTIDE SEQUENCE</scope>
</reference>
<accession>A0AAD1R9G7</accession>
<dbReference type="GO" id="GO:0016477">
    <property type="term" value="P:cell migration"/>
    <property type="evidence" value="ECO:0007669"/>
    <property type="project" value="UniProtKB-ARBA"/>
</dbReference>
<dbReference type="FunFam" id="2.60.40.60:FF:000058">
    <property type="entry name" value="FAT atypical cadherin 3"/>
    <property type="match status" value="1"/>
</dbReference>
<keyword evidence="4 18" id="KW-0812">Transmembrane</keyword>
<dbReference type="FunFam" id="2.60.40.60:FF:000181">
    <property type="entry name" value="Predicted protein"/>
    <property type="match status" value="1"/>
</dbReference>
<dbReference type="PROSITE" id="PS50268">
    <property type="entry name" value="CADHERIN_2"/>
    <property type="match status" value="27"/>
</dbReference>
<evidence type="ECO:0000256" key="14">
    <source>
        <dbReference type="ARBA" id="ARBA00072299"/>
    </source>
</evidence>
<dbReference type="Gene3D" id="2.60.40.60">
    <property type="entry name" value="Cadherins"/>
    <property type="match status" value="27"/>
</dbReference>
<dbReference type="PROSITE" id="PS00232">
    <property type="entry name" value="CADHERIN_1"/>
    <property type="match status" value="12"/>
</dbReference>
<keyword evidence="2" id="KW-1003">Cell membrane</keyword>
<feature type="domain" description="Cadherin" evidence="20">
    <location>
        <begin position="20"/>
        <end position="119"/>
    </location>
</feature>
<feature type="domain" description="Cadherin" evidence="20">
    <location>
        <begin position="862"/>
        <end position="974"/>
    </location>
</feature>
<dbReference type="FunFam" id="2.60.40.60:FF:000211">
    <property type="entry name" value="Dachsous cadherin-related 2"/>
    <property type="match status" value="1"/>
</dbReference>
<dbReference type="GO" id="GO:0048729">
    <property type="term" value="P:tissue morphogenesis"/>
    <property type="evidence" value="ECO:0007669"/>
    <property type="project" value="UniProtKB-ARBA"/>
</dbReference>
<dbReference type="InterPro" id="IPR050174">
    <property type="entry name" value="Protocadherin/Cadherin-CA"/>
</dbReference>
<dbReference type="GO" id="GO:0007163">
    <property type="term" value="P:establishment or maintenance of cell polarity"/>
    <property type="evidence" value="ECO:0007669"/>
    <property type="project" value="UniProtKB-ARBA"/>
</dbReference>
<dbReference type="GO" id="GO:0003183">
    <property type="term" value="P:mitral valve morphogenesis"/>
    <property type="evidence" value="ECO:0007669"/>
    <property type="project" value="UniProtKB-ARBA"/>
</dbReference>
<feature type="compositionally biased region" description="Polar residues" evidence="17">
    <location>
        <begin position="3212"/>
        <end position="3222"/>
    </location>
</feature>
<dbReference type="PANTHER" id="PTHR24028">
    <property type="entry name" value="CADHERIN-87A"/>
    <property type="match status" value="1"/>
</dbReference>
<feature type="domain" description="Cadherin" evidence="20">
    <location>
        <begin position="350"/>
        <end position="448"/>
    </location>
</feature>
<evidence type="ECO:0000256" key="17">
    <source>
        <dbReference type="SAM" id="MobiDB-lite"/>
    </source>
</evidence>
<keyword evidence="11" id="KW-1015">Disulfide bond</keyword>
<keyword evidence="3" id="KW-0245">EGF-like domain</keyword>
<gene>
    <name evidence="21" type="ORF">PECUL_23A021960</name>
</gene>
<dbReference type="FunFam" id="2.60.40.60:FF:000104">
    <property type="entry name" value="cadherin-23 isoform X1"/>
    <property type="match status" value="1"/>
</dbReference>
<evidence type="ECO:0000256" key="5">
    <source>
        <dbReference type="ARBA" id="ARBA00022729"/>
    </source>
</evidence>
<keyword evidence="10 18" id="KW-0472">Membrane</keyword>